<evidence type="ECO:0000256" key="3">
    <source>
        <dbReference type="ARBA" id="ARBA00023163"/>
    </source>
</evidence>
<sequence>MSDGDVDISARPDLRERRRRETRAEISAVALDLVEARGYAATTVEDIARAAGVSPRTFFRYFPSKEAAVLAPDEEAEAALAEALSRPRPGCSLLERVEAAFGELVARLAEVPPEEVLPRVLRVRRLVLADPALTAAALGLQSQQADRVAELVAVVAGTTPQDLRTRLVAEVAGTAVRLTCDEWARRAEAGERPDLVALHERTRAVLRDVVAPASGDGATRDATTSV</sequence>
<dbReference type="RefSeq" id="WP_171203340.1">
    <property type="nucleotide sequence ID" value="NZ_BAAANP010000031.1"/>
</dbReference>
<feature type="DNA-binding region" description="H-T-H motif" evidence="4">
    <location>
        <begin position="43"/>
        <end position="62"/>
    </location>
</feature>
<name>A0A849C1F8_9ACTN</name>
<dbReference type="PANTHER" id="PTHR30055">
    <property type="entry name" value="HTH-TYPE TRANSCRIPTIONAL REGULATOR RUTR"/>
    <property type="match status" value="1"/>
</dbReference>
<keyword evidence="3" id="KW-0804">Transcription</keyword>
<gene>
    <name evidence="6" type="ORF">HLB09_10580</name>
</gene>
<evidence type="ECO:0000256" key="2">
    <source>
        <dbReference type="ARBA" id="ARBA00023125"/>
    </source>
</evidence>
<dbReference type="InterPro" id="IPR041347">
    <property type="entry name" value="MftR_C"/>
</dbReference>
<keyword evidence="2 4" id="KW-0238">DNA-binding</keyword>
<dbReference type="PRINTS" id="PR00455">
    <property type="entry name" value="HTHTETR"/>
</dbReference>
<dbReference type="Proteomes" id="UP000555552">
    <property type="component" value="Unassembled WGS sequence"/>
</dbReference>
<keyword evidence="7" id="KW-1185">Reference proteome</keyword>
<feature type="domain" description="HTH tetR-type" evidence="5">
    <location>
        <begin position="20"/>
        <end position="80"/>
    </location>
</feature>
<dbReference type="PROSITE" id="PS01081">
    <property type="entry name" value="HTH_TETR_1"/>
    <property type="match status" value="1"/>
</dbReference>
<dbReference type="GO" id="GO:0003700">
    <property type="term" value="F:DNA-binding transcription factor activity"/>
    <property type="evidence" value="ECO:0007669"/>
    <property type="project" value="TreeGrafter"/>
</dbReference>
<reference evidence="6 7" key="1">
    <citation type="submission" date="2020-05" db="EMBL/GenBank/DDBJ databases">
        <title>MicrobeNet Type strains.</title>
        <authorList>
            <person name="Nicholson A.C."/>
        </authorList>
    </citation>
    <scope>NUCLEOTIDE SEQUENCE [LARGE SCALE GENOMIC DNA]</scope>
    <source>
        <strain evidence="6 7">JCM 14547</strain>
    </source>
</reference>
<evidence type="ECO:0000259" key="5">
    <source>
        <dbReference type="PROSITE" id="PS50977"/>
    </source>
</evidence>
<dbReference type="EMBL" id="JABEMA010000155">
    <property type="protein sequence ID" value="NNH23528.1"/>
    <property type="molecule type" value="Genomic_DNA"/>
</dbReference>
<dbReference type="Pfam" id="PF00440">
    <property type="entry name" value="TetR_N"/>
    <property type="match status" value="1"/>
</dbReference>
<comment type="caution">
    <text evidence="6">The sequence shown here is derived from an EMBL/GenBank/DDBJ whole genome shotgun (WGS) entry which is preliminary data.</text>
</comment>
<dbReference type="InterPro" id="IPR009057">
    <property type="entry name" value="Homeodomain-like_sf"/>
</dbReference>
<dbReference type="PROSITE" id="PS50977">
    <property type="entry name" value="HTH_TETR_2"/>
    <property type="match status" value="1"/>
</dbReference>
<keyword evidence="1" id="KW-0805">Transcription regulation</keyword>
<evidence type="ECO:0000313" key="7">
    <source>
        <dbReference type="Proteomes" id="UP000555552"/>
    </source>
</evidence>
<dbReference type="SUPFAM" id="SSF46689">
    <property type="entry name" value="Homeodomain-like"/>
    <property type="match status" value="1"/>
</dbReference>
<dbReference type="Gene3D" id="1.10.357.10">
    <property type="entry name" value="Tetracycline Repressor, domain 2"/>
    <property type="match status" value="1"/>
</dbReference>
<accession>A0A849C1F8</accession>
<dbReference type="AlphaFoldDB" id="A0A849C1F8"/>
<organism evidence="6 7">
    <name type="scientific">Pseudokineococcus marinus</name>
    <dbReference type="NCBI Taxonomy" id="351215"/>
    <lineage>
        <taxon>Bacteria</taxon>
        <taxon>Bacillati</taxon>
        <taxon>Actinomycetota</taxon>
        <taxon>Actinomycetes</taxon>
        <taxon>Kineosporiales</taxon>
        <taxon>Kineosporiaceae</taxon>
        <taxon>Pseudokineococcus</taxon>
    </lineage>
</organism>
<dbReference type="GO" id="GO:0000976">
    <property type="term" value="F:transcription cis-regulatory region binding"/>
    <property type="evidence" value="ECO:0007669"/>
    <property type="project" value="TreeGrafter"/>
</dbReference>
<dbReference type="Pfam" id="PF17754">
    <property type="entry name" value="TetR_C_14"/>
    <property type="match status" value="1"/>
</dbReference>
<proteinExistence type="predicted"/>
<dbReference type="PANTHER" id="PTHR30055:SF238">
    <property type="entry name" value="MYCOFACTOCIN BIOSYNTHESIS TRANSCRIPTIONAL REGULATOR MFTR-RELATED"/>
    <property type="match status" value="1"/>
</dbReference>
<dbReference type="InterPro" id="IPR050109">
    <property type="entry name" value="HTH-type_TetR-like_transc_reg"/>
</dbReference>
<evidence type="ECO:0000256" key="1">
    <source>
        <dbReference type="ARBA" id="ARBA00023015"/>
    </source>
</evidence>
<evidence type="ECO:0000256" key="4">
    <source>
        <dbReference type="PROSITE-ProRule" id="PRU00335"/>
    </source>
</evidence>
<dbReference type="InterPro" id="IPR001647">
    <property type="entry name" value="HTH_TetR"/>
</dbReference>
<evidence type="ECO:0000313" key="6">
    <source>
        <dbReference type="EMBL" id="NNH23528.1"/>
    </source>
</evidence>
<dbReference type="InterPro" id="IPR023772">
    <property type="entry name" value="DNA-bd_HTH_TetR-type_CS"/>
</dbReference>
<protein>
    <submittedName>
        <fullName evidence="6">Helix-turn-helix transcriptional regulator</fullName>
    </submittedName>
</protein>